<dbReference type="InterPro" id="IPR011712">
    <property type="entry name" value="Sig_transdc_His_kin_sub3_dim/P"/>
</dbReference>
<gene>
    <name evidence="6" type="ORF">CLV63_13310</name>
</gene>
<dbReference type="GO" id="GO:0016020">
    <property type="term" value="C:membrane"/>
    <property type="evidence" value="ECO:0007669"/>
    <property type="project" value="InterPro"/>
</dbReference>
<dbReference type="EMBL" id="PYGA01000033">
    <property type="protein sequence ID" value="PSK86893.1"/>
    <property type="molecule type" value="Genomic_DNA"/>
</dbReference>
<dbReference type="PANTHER" id="PTHR24421:SF56">
    <property type="entry name" value="OXYGEN SENSOR HISTIDINE KINASE RESPONSE REGULATOR DOST"/>
    <property type="match status" value="1"/>
</dbReference>
<keyword evidence="7" id="KW-1185">Reference proteome</keyword>
<dbReference type="SUPFAM" id="SSF55874">
    <property type="entry name" value="ATPase domain of HSP90 chaperone/DNA topoisomerase II/histidine kinase"/>
    <property type="match status" value="1"/>
</dbReference>
<dbReference type="SMART" id="SM00387">
    <property type="entry name" value="HATPase_c"/>
    <property type="match status" value="1"/>
</dbReference>
<keyword evidence="2 6" id="KW-0418">Kinase</keyword>
<dbReference type="Proteomes" id="UP000240542">
    <property type="component" value="Unassembled WGS sequence"/>
</dbReference>
<evidence type="ECO:0000256" key="3">
    <source>
        <dbReference type="ARBA" id="ARBA00023012"/>
    </source>
</evidence>
<dbReference type="SMART" id="SM00065">
    <property type="entry name" value="GAF"/>
    <property type="match status" value="2"/>
</dbReference>
<proteinExistence type="predicted"/>
<dbReference type="CDD" id="cd16917">
    <property type="entry name" value="HATPase_UhpB-NarQ-NarX-like"/>
    <property type="match status" value="1"/>
</dbReference>
<dbReference type="RefSeq" id="WP_106586668.1">
    <property type="nucleotide sequence ID" value="NZ_PYGA01000033.1"/>
</dbReference>
<dbReference type="GO" id="GO:0046983">
    <property type="term" value="F:protein dimerization activity"/>
    <property type="evidence" value="ECO:0007669"/>
    <property type="project" value="InterPro"/>
</dbReference>
<dbReference type="Pfam" id="PF02518">
    <property type="entry name" value="HATPase_c"/>
    <property type="match status" value="1"/>
</dbReference>
<evidence type="ECO:0000313" key="6">
    <source>
        <dbReference type="EMBL" id="PSK86893.1"/>
    </source>
</evidence>
<evidence type="ECO:0000256" key="2">
    <source>
        <dbReference type="ARBA" id="ARBA00022777"/>
    </source>
</evidence>
<accession>A0A2P8CPJ7</accession>
<dbReference type="InterPro" id="IPR036890">
    <property type="entry name" value="HATPase_C_sf"/>
</dbReference>
<dbReference type="Gene3D" id="3.30.565.10">
    <property type="entry name" value="Histidine kinase-like ATPase, C-terminal domain"/>
    <property type="match status" value="1"/>
</dbReference>
<dbReference type="Pfam" id="PF07730">
    <property type="entry name" value="HisKA_3"/>
    <property type="match status" value="1"/>
</dbReference>
<dbReference type="InterPro" id="IPR029016">
    <property type="entry name" value="GAF-like_dom_sf"/>
</dbReference>
<feature type="domain" description="GAF" evidence="4">
    <location>
        <begin position="50"/>
        <end position="197"/>
    </location>
</feature>
<keyword evidence="1" id="KW-0808">Transferase</keyword>
<dbReference type="AlphaFoldDB" id="A0A2P8CPJ7"/>
<dbReference type="Pfam" id="PF13185">
    <property type="entry name" value="GAF_2"/>
    <property type="match status" value="2"/>
</dbReference>
<protein>
    <submittedName>
        <fullName evidence="6">Signal transduction histidine kinase</fullName>
    </submittedName>
</protein>
<dbReference type="Gene3D" id="3.30.450.40">
    <property type="match status" value="2"/>
</dbReference>
<dbReference type="SUPFAM" id="SSF55781">
    <property type="entry name" value="GAF domain-like"/>
    <property type="match status" value="2"/>
</dbReference>
<comment type="caution">
    <text evidence="6">The sequence shown here is derived from an EMBL/GenBank/DDBJ whole genome shotgun (WGS) entry which is preliminary data.</text>
</comment>
<feature type="domain" description="GAF" evidence="4">
    <location>
        <begin position="218"/>
        <end position="362"/>
    </location>
</feature>
<feature type="domain" description="Histidine kinase/HSP90-like ATPase" evidence="5">
    <location>
        <begin position="474"/>
        <end position="563"/>
    </location>
</feature>
<dbReference type="InterPro" id="IPR003594">
    <property type="entry name" value="HATPase_dom"/>
</dbReference>
<dbReference type="Gene3D" id="1.20.5.1930">
    <property type="match status" value="1"/>
</dbReference>
<sequence>MHRPVEPLDPPTVPQVRLDELRSRLEDALSTRDRVHSLLEAVLSIGSDLELGTVLRRITEAAAHLVDAEYAGLGVVDGSGTFTEFIPVGVPAGEALRIPRFPHGEGVLGYPTRERRPLRIGDMRRHADFSGFPPGHPAMTSFLGVPIQVRDEVFGNLYLADKNGGGEFDADDEAVVTALATAAGVAIENARMYEDSRQRERYLTSSTEISTRLLSGEAAEDVLGYLVQQARQMAGADLAVLLLPDAADSELTAEIADGEGAQVFVGACMRMADSPCGQVYRLGKGGIVPDLRHADCPMLTGHEFRPGLLVLLGTPNQSRGVLVLGKIGAAAPFTDVTKRMLDAFAGQAAVALELAEARSDAERLVVLEDRDRIAKDLHDIVIQRLFASAMTLMSARRMVADPEAGERIQRTIDDLDVTIREIRSTVFALQHPPNAHAPSLRSRILASIEATTRTLQRRPGVRLDGPLDSDVPEEQGEQLLAVLHEALSNVARHAEADEVHVSVQADARLTLEVTDNGVGIADGGRSSGLRNMAERAAALGGGFRIGRRPDHGTELHWSVPLPTHRAPA</sequence>
<dbReference type="PANTHER" id="PTHR24421">
    <property type="entry name" value="NITRATE/NITRITE SENSOR PROTEIN NARX-RELATED"/>
    <property type="match status" value="1"/>
</dbReference>
<dbReference type="InterPro" id="IPR003018">
    <property type="entry name" value="GAF"/>
</dbReference>
<evidence type="ECO:0000256" key="1">
    <source>
        <dbReference type="ARBA" id="ARBA00022679"/>
    </source>
</evidence>
<keyword evidence="3" id="KW-0902">Two-component regulatory system</keyword>
<dbReference type="GO" id="GO:0000155">
    <property type="term" value="F:phosphorelay sensor kinase activity"/>
    <property type="evidence" value="ECO:0007669"/>
    <property type="project" value="InterPro"/>
</dbReference>
<reference evidence="6 7" key="1">
    <citation type="submission" date="2018-03" db="EMBL/GenBank/DDBJ databases">
        <title>Genomic Encyclopedia of Archaeal and Bacterial Type Strains, Phase II (KMG-II): from individual species to whole genera.</title>
        <authorList>
            <person name="Goeker M."/>
        </authorList>
    </citation>
    <scope>NUCLEOTIDE SEQUENCE [LARGE SCALE GENOMIC DNA]</scope>
    <source>
        <strain evidence="6 7">DSM 45312</strain>
    </source>
</reference>
<organism evidence="6 7">
    <name type="scientific">Murinocardiopsis flavida</name>
    <dbReference type="NCBI Taxonomy" id="645275"/>
    <lineage>
        <taxon>Bacteria</taxon>
        <taxon>Bacillati</taxon>
        <taxon>Actinomycetota</taxon>
        <taxon>Actinomycetes</taxon>
        <taxon>Streptosporangiales</taxon>
        <taxon>Nocardiopsidaceae</taxon>
        <taxon>Murinocardiopsis</taxon>
    </lineage>
</organism>
<evidence type="ECO:0000259" key="4">
    <source>
        <dbReference type="SMART" id="SM00065"/>
    </source>
</evidence>
<name>A0A2P8CPJ7_9ACTN</name>
<evidence type="ECO:0000259" key="5">
    <source>
        <dbReference type="SMART" id="SM00387"/>
    </source>
</evidence>
<evidence type="ECO:0000313" key="7">
    <source>
        <dbReference type="Proteomes" id="UP000240542"/>
    </source>
</evidence>
<dbReference type="OrthoDB" id="5241249at2"/>
<dbReference type="InterPro" id="IPR050482">
    <property type="entry name" value="Sensor_HK_TwoCompSys"/>
</dbReference>